<evidence type="ECO:0000256" key="1">
    <source>
        <dbReference type="SAM" id="Phobius"/>
    </source>
</evidence>
<sequence length="154" mass="16485">MLYVVSLLSLALLVIHAGREWVEVLADGPLGADGALGYLNAGLVGLVHIMPFLFLIPGLVALVRLGGHYRRGEVFTRRNAGLIEQFGSALVLAAGAFVIFRPTLLDWIGGVDRGFALQLNEAPIALFCAGVFVFVMARVMGEAVTLKEDSDSFI</sequence>
<feature type="transmembrane region" description="Helical" evidence="1">
    <location>
        <begin position="41"/>
        <end position="65"/>
    </location>
</feature>
<keyword evidence="1" id="KW-1133">Transmembrane helix</keyword>
<reference evidence="2 3" key="1">
    <citation type="submission" date="2016-12" db="EMBL/GenBank/DDBJ databases">
        <title>The genome of dimorphic prosthecate Glycocaulis alkaliphilus 6b-8t, isolated from crude oil dictates its adaptability in petroleum environments.</title>
        <authorList>
            <person name="Wu X.-L."/>
            <person name="Geng S."/>
        </authorList>
    </citation>
    <scope>NUCLEOTIDE SEQUENCE [LARGE SCALE GENOMIC DNA]</scope>
    <source>
        <strain evidence="2 3">6B-8</strain>
    </source>
</reference>
<keyword evidence="1" id="KW-0472">Membrane</keyword>
<evidence type="ECO:0000313" key="3">
    <source>
        <dbReference type="Proteomes" id="UP000286954"/>
    </source>
</evidence>
<evidence type="ECO:0008006" key="4">
    <source>
        <dbReference type="Google" id="ProtNLM"/>
    </source>
</evidence>
<keyword evidence="1" id="KW-0812">Transmembrane</keyword>
<proteinExistence type="predicted"/>
<dbReference type="InterPro" id="IPR021354">
    <property type="entry name" value="DUF2975"/>
</dbReference>
<keyword evidence="3" id="KW-1185">Reference proteome</keyword>
<feature type="transmembrane region" description="Helical" evidence="1">
    <location>
        <begin position="86"/>
        <end position="104"/>
    </location>
</feature>
<dbReference type="Pfam" id="PF11188">
    <property type="entry name" value="DUF2975"/>
    <property type="match status" value="1"/>
</dbReference>
<dbReference type="AlphaFoldDB" id="A0A3T0E5C7"/>
<feature type="transmembrane region" description="Helical" evidence="1">
    <location>
        <begin position="124"/>
        <end position="141"/>
    </location>
</feature>
<dbReference type="KEGG" id="gak:X907_0023"/>
<accession>A0A3T0E5C7</accession>
<name>A0A3T0E5C7_9PROT</name>
<dbReference type="Proteomes" id="UP000286954">
    <property type="component" value="Chromosome"/>
</dbReference>
<gene>
    <name evidence="2" type="ORF">X907_0023</name>
</gene>
<evidence type="ECO:0000313" key="2">
    <source>
        <dbReference type="EMBL" id="AZU02574.1"/>
    </source>
</evidence>
<dbReference type="EMBL" id="CP018911">
    <property type="protein sequence ID" value="AZU02574.1"/>
    <property type="molecule type" value="Genomic_DNA"/>
</dbReference>
<protein>
    <recommendedName>
        <fullName evidence="4">DUF2975 domain-containing protein</fullName>
    </recommendedName>
</protein>
<organism evidence="2 3">
    <name type="scientific">Glycocaulis alkaliphilus</name>
    <dbReference type="NCBI Taxonomy" id="1434191"/>
    <lineage>
        <taxon>Bacteria</taxon>
        <taxon>Pseudomonadati</taxon>
        <taxon>Pseudomonadota</taxon>
        <taxon>Alphaproteobacteria</taxon>
        <taxon>Maricaulales</taxon>
        <taxon>Maricaulaceae</taxon>
        <taxon>Glycocaulis</taxon>
    </lineage>
</organism>